<dbReference type="Proteomes" id="UP000683000">
    <property type="component" value="Unassembled WGS sequence"/>
</dbReference>
<comment type="caution">
    <text evidence="2">The sequence shown here is derived from an EMBL/GenBank/DDBJ whole genome shotgun (WGS) entry which is preliminary data.</text>
</comment>
<accession>A0A8I2YGF3</accession>
<evidence type="ECO:0000313" key="2">
    <source>
        <dbReference type="EMBL" id="KAG6371554.1"/>
    </source>
</evidence>
<feature type="signal peptide" evidence="1">
    <location>
        <begin position="1"/>
        <end position="21"/>
    </location>
</feature>
<proteinExistence type="predicted"/>
<dbReference type="AlphaFoldDB" id="A0A8I2YGF3"/>
<dbReference type="EMBL" id="JAGFBS010000033">
    <property type="protein sequence ID" value="KAG6371554.1"/>
    <property type="molecule type" value="Genomic_DNA"/>
</dbReference>
<dbReference type="OrthoDB" id="3229145at2759"/>
<protein>
    <submittedName>
        <fullName evidence="2">Uncharacterized protein</fullName>
    </submittedName>
</protein>
<gene>
    <name evidence="2" type="ORF">JVT61DRAFT_9260</name>
</gene>
<evidence type="ECO:0000313" key="3">
    <source>
        <dbReference type="Proteomes" id="UP000683000"/>
    </source>
</evidence>
<organism evidence="2 3">
    <name type="scientific">Boletus reticuloceps</name>
    <dbReference type="NCBI Taxonomy" id="495285"/>
    <lineage>
        <taxon>Eukaryota</taxon>
        <taxon>Fungi</taxon>
        <taxon>Dikarya</taxon>
        <taxon>Basidiomycota</taxon>
        <taxon>Agaricomycotina</taxon>
        <taxon>Agaricomycetes</taxon>
        <taxon>Agaricomycetidae</taxon>
        <taxon>Boletales</taxon>
        <taxon>Boletineae</taxon>
        <taxon>Boletaceae</taxon>
        <taxon>Boletoideae</taxon>
        <taxon>Boletus</taxon>
    </lineage>
</organism>
<keyword evidence="1" id="KW-0732">Signal</keyword>
<dbReference type="Gene3D" id="3.40.50.1820">
    <property type="entry name" value="alpha/beta hydrolase"/>
    <property type="match status" value="1"/>
</dbReference>
<name>A0A8I2YGF3_9AGAM</name>
<reference evidence="2" key="1">
    <citation type="submission" date="2021-03" db="EMBL/GenBank/DDBJ databases">
        <title>Evolutionary innovations through gain and loss of genes in the ectomycorrhizal Boletales.</title>
        <authorList>
            <person name="Wu G."/>
            <person name="Miyauchi S."/>
            <person name="Morin E."/>
            <person name="Yang Z.-L."/>
            <person name="Xu J."/>
            <person name="Martin F.M."/>
        </authorList>
    </citation>
    <scope>NUCLEOTIDE SEQUENCE</scope>
    <source>
        <strain evidence="2">BR01</strain>
    </source>
</reference>
<evidence type="ECO:0000256" key="1">
    <source>
        <dbReference type="SAM" id="SignalP"/>
    </source>
</evidence>
<keyword evidence="3" id="KW-1185">Reference proteome</keyword>
<dbReference type="InterPro" id="IPR029058">
    <property type="entry name" value="AB_hydrolase_fold"/>
</dbReference>
<sequence length="140" mass="15593">MRLTASFAYLPLLILAAIASATIPSRRGPVSPQHVNLWKLEARAKALEAARTAKVSSLVLQDSTTGFALEPETLHTPKYPEFPEQLFEQPVDHTDPSYGTFKQRYWVNTRHYVPGSGGPVIVLDGGETSGRIDFRSWIRE</sequence>
<feature type="chain" id="PRO_5033990571" evidence="1">
    <location>
        <begin position="22"/>
        <end position="140"/>
    </location>
</feature>